<keyword evidence="3" id="KW-0233">DNA recombination</keyword>
<comment type="caution">
    <text evidence="7">The sequence shown here is derived from an EMBL/GenBank/DDBJ whole genome shotgun (WGS) entry which is preliminary data.</text>
</comment>
<dbReference type="PANTHER" id="PTHR30349">
    <property type="entry name" value="PHAGE INTEGRASE-RELATED"/>
    <property type="match status" value="1"/>
</dbReference>
<evidence type="ECO:0000256" key="3">
    <source>
        <dbReference type="ARBA" id="ARBA00023172"/>
    </source>
</evidence>
<dbReference type="InterPro" id="IPR004107">
    <property type="entry name" value="Integrase_SAM-like_N"/>
</dbReference>
<feature type="domain" description="Core-binding (CB)" evidence="6">
    <location>
        <begin position="4"/>
        <end position="97"/>
    </location>
</feature>
<dbReference type="GO" id="GO:0003677">
    <property type="term" value="F:DNA binding"/>
    <property type="evidence" value="ECO:0007669"/>
    <property type="project" value="UniProtKB-UniRule"/>
</dbReference>
<dbReference type="Gene3D" id="1.10.443.10">
    <property type="entry name" value="Intergrase catalytic core"/>
    <property type="match status" value="1"/>
</dbReference>
<dbReference type="Proteomes" id="UP000309676">
    <property type="component" value="Unassembled WGS sequence"/>
</dbReference>
<evidence type="ECO:0000259" key="6">
    <source>
        <dbReference type="PROSITE" id="PS51900"/>
    </source>
</evidence>
<reference evidence="7 8" key="1">
    <citation type="submission" date="2019-05" db="EMBL/GenBank/DDBJ databases">
        <authorList>
            <person name="Narsing Rao M.P."/>
            <person name="Li W.J."/>
        </authorList>
    </citation>
    <scope>NUCLEOTIDE SEQUENCE [LARGE SCALE GENOMIC DNA]</scope>
    <source>
        <strain evidence="7 8">SYSU_K30003</strain>
    </source>
</reference>
<evidence type="ECO:0000313" key="8">
    <source>
        <dbReference type="Proteomes" id="UP000309676"/>
    </source>
</evidence>
<keyword evidence="1" id="KW-0229">DNA integration</keyword>
<dbReference type="PROSITE" id="PS51900">
    <property type="entry name" value="CB"/>
    <property type="match status" value="1"/>
</dbReference>
<dbReference type="Pfam" id="PF02899">
    <property type="entry name" value="Phage_int_SAM_1"/>
    <property type="match status" value="1"/>
</dbReference>
<dbReference type="InterPro" id="IPR011010">
    <property type="entry name" value="DNA_brk_join_enz"/>
</dbReference>
<sequence>MKPTDFAYQLTTYLSKHLPGRAGTSRNTICSYRDTFSLLLRFCSEEKGLVIEKIRLETLQKNLIDEFLAWLETKRGCSVSTRNQRLAAIHAFFRYVQLEEPSHLFLCQQILAIPMKRSVSKAMNYLSLDAMKAILESPDSTCLTGRRDLVLLSLMYDTGSRVQEIADLIAADVRLENPSTVKITGKGNKSRLVPLMTPTAKLLEQYMVEHDLKLIAHRSYPLFQNRSNGKLTRAGIAYILKKYVDEARSQHPELIPKVVSPHCFRHSKAMHLLQSGVNLVYIRDLLGHVSIKTTEVYARADSQMKRNALENAYQGTTPSEMPIWQQNQELLKWLKDLGR</sequence>
<evidence type="ECO:0000256" key="4">
    <source>
        <dbReference type="PROSITE-ProRule" id="PRU01248"/>
    </source>
</evidence>
<proteinExistence type="predicted"/>
<feature type="domain" description="Tyr recombinase" evidence="5">
    <location>
        <begin position="121"/>
        <end position="310"/>
    </location>
</feature>
<evidence type="ECO:0000259" key="5">
    <source>
        <dbReference type="PROSITE" id="PS51898"/>
    </source>
</evidence>
<dbReference type="GO" id="GO:0015074">
    <property type="term" value="P:DNA integration"/>
    <property type="evidence" value="ECO:0007669"/>
    <property type="project" value="UniProtKB-KW"/>
</dbReference>
<dbReference type="CDD" id="cd01182">
    <property type="entry name" value="INT_RitC_C_like"/>
    <property type="match status" value="1"/>
</dbReference>
<dbReference type="Gene3D" id="1.10.150.130">
    <property type="match status" value="1"/>
</dbReference>
<dbReference type="AlphaFoldDB" id="A0A5R9G6B0"/>
<dbReference type="EMBL" id="VCIW01000041">
    <property type="protein sequence ID" value="TLS48303.1"/>
    <property type="molecule type" value="Genomic_DNA"/>
</dbReference>
<dbReference type="GO" id="GO:0006310">
    <property type="term" value="P:DNA recombination"/>
    <property type="evidence" value="ECO:0007669"/>
    <property type="project" value="UniProtKB-KW"/>
</dbReference>
<dbReference type="RefSeq" id="WP_138198295.1">
    <property type="nucleotide sequence ID" value="NZ_VCIW01000041.1"/>
</dbReference>
<dbReference type="PROSITE" id="PS51898">
    <property type="entry name" value="TYR_RECOMBINASE"/>
    <property type="match status" value="1"/>
</dbReference>
<dbReference type="InterPro" id="IPR002104">
    <property type="entry name" value="Integrase_catalytic"/>
</dbReference>
<evidence type="ECO:0000256" key="2">
    <source>
        <dbReference type="ARBA" id="ARBA00023125"/>
    </source>
</evidence>
<name>A0A5R9G6B0_9BACL</name>
<keyword evidence="2 4" id="KW-0238">DNA-binding</keyword>
<evidence type="ECO:0000256" key="1">
    <source>
        <dbReference type="ARBA" id="ARBA00022908"/>
    </source>
</evidence>
<dbReference type="InterPro" id="IPR013762">
    <property type="entry name" value="Integrase-like_cat_sf"/>
</dbReference>
<dbReference type="OrthoDB" id="107900at2"/>
<organism evidence="7 8">
    <name type="scientific">Paenibacillus antri</name>
    <dbReference type="NCBI Taxonomy" id="2582848"/>
    <lineage>
        <taxon>Bacteria</taxon>
        <taxon>Bacillati</taxon>
        <taxon>Bacillota</taxon>
        <taxon>Bacilli</taxon>
        <taxon>Bacillales</taxon>
        <taxon>Paenibacillaceae</taxon>
        <taxon>Paenibacillus</taxon>
    </lineage>
</organism>
<dbReference type="SUPFAM" id="SSF56349">
    <property type="entry name" value="DNA breaking-rejoining enzymes"/>
    <property type="match status" value="1"/>
</dbReference>
<keyword evidence="8" id="KW-1185">Reference proteome</keyword>
<gene>
    <name evidence="7" type="ORF">FE782_31425</name>
</gene>
<dbReference type="Pfam" id="PF00589">
    <property type="entry name" value="Phage_integrase"/>
    <property type="match status" value="1"/>
</dbReference>
<evidence type="ECO:0000313" key="7">
    <source>
        <dbReference type="EMBL" id="TLS48303.1"/>
    </source>
</evidence>
<dbReference type="PANTHER" id="PTHR30349:SF81">
    <property type="entry name" value="TYROSINE RECOMBINASE XERC"/>
    <property type="match status" value="1"/>
</dbReference>
<dbReference type="InterPro" id="IPR044068">
    <property type="entry name" value="CB"/>
</dbReference>
<protein>
    <submittedName>
        <fullName evidence="7">Integrase</fullName>
    </submittedName>
</protein>
<dbReference type="InterPro" id="IPR010998">
    <property type="entry name" value="Integrase_recombinase_N"/>
</dbReference>
<accession>A0A5R9G6B0</accession>
<dbReference type="InterPro" id="IPR050090">
    <property type="entry name" value="Tyrosine_recombinase_XerCD"/>
</dbReference>